<evidence type="ECO:0000259" key="2">
    <source>
        <dbReference type="Pfam" id="PF24494"/>
    </source>
</evidence>
<proteinExistence type="predicted"/>
<gene>
    <name evidence="3" type="ORF">EG328_000915</name>
</gene>
<evidence type="ECO:0000313" key="3">
    <source>
        <dbReference type="EMBL" id="KAE9987971.1"/>
    </source>
</evidence>
<dbReference type="EMBL" id="WNWS01000012">
    <property type="protein sequence ID" value="KAE9987971.1"/>
    <property type="molecule type" value="Genomic_DNA"/>
</dbReference>
<protein>
    <recommendedName>
        <fullName evidence="2">DUF7587 domain-containing protein</fullName>
    </recommendedName>
</protein>
<sequence length="242" mass="28108">MNPQAIFDKFECRDPPKLLWRVTDRVSQAHNDAEHCLTTKSQLEPITQREFKEAIENHFDWANRTKASCFQSVFSSKSDARDWGLYRLGSLRRKYTCKEEDLGIVRLEIDCTRLMKSTWIFDAEDVAASLDLEVNPLRGEYLVYLEVPAETIVARSRLCDLRKESMNHYSPRILHEDFLSLLDDRSAAEDTGDDADDELSGERDEDSEGEKREDISHSKRTHFLQLTRHNTLKFCDLSLSDD</sequence>
<feature type="compositionally biased region" description="Acidic residues" evidence="1">
    <location>
        <begin position="190"/>
        <end position="208"/>
    </location>
</feature>
<reference evidence="3 4" key="1">
    <citation type="submission" date="2018-12" db="EMBL/GenBank/DDBJ databases">
        <title>Venturia inaequalis Genome Resource.</title>
        <authorList>
            <person name="Lichtner F.J."/>
        </authorList>
    </citation>
    <scope>NUCLEOTIDE SEQUENCE [LARGE SCALE GENOMIC DNA]</scope>
    <source>
        <strain evidence="3 4">120213</strain>
    </source>
</reference>
<dbReference type="Proteomes" id="UP000447873">
    <property type="component" value="Unassembled WGS sequence"/>
</dbReference>
<feature type="region of interest" description="Disordered" evidence="1">
    <location>
        <begin position="188"/>
        <end position="217"/>
    </location>
</feature>
<organism evidence="3 4">
    <name type="scientific">Venturia inaequalis</name>
    <name type="common">Apple scab fungus</name>
    <dbReference type="NCBI Taxonomy" id="5025"/>
    <lineage>
        <taxon>Eukaryota</taxon>
        <taxon>Fungi</taxon>
        <taxon>Dikarya</taxon>
        <taxon>Ascomycota</taxon>
        <taxon>Pezizomycotina</taxon>
        <taxon>Dothideomycetes</taxon>
        <taxon>Pleosporomycetidae</taxon>
        <taxon>Venturiales</taxon>
        <taxon>Venturiaceae</taxon>
        <taxon>Venturia</taxon>
    </lineage>
</organism>
<dbReference type="AlphaFoldDB" id="A0A8H3ZD57"/>
<name>A0A8H3ZD57_VENIN</name>
<dbReference type="Pfam" id="PF24494">
    <property type="entry name" value="DUF7587"/>
    <property type="match status" value="1"/>
</dbReference>
<dbReference type="PANTHER" id="PTHR40781">
    <property type="match status" value="1"/>
</dbReference>
<evidence type="ECO:0000256" key="1">
    <source>
        <dbReference type="SAM" id="MobiDB-lite"/>
    </source>
</evidence>
<feature type="domain" description="DUF7587" evidence="2">
    <location>
        <begin position="15"/>
        <end position="158"/>
    </location>
</feature>
<comment type="caution">
    <text evidence="3">The sequence shown here is derived from an EMBL/GenBank/DDBJ whole genome shotgun (WGS) entry which is preliminary data.</text>
</comment>
<dbReference type="InterPro" id="IPR056009">
    <property type="entry name" value="DUF7587"/>
</dbReference>
<dbReference type="PANTHER" id="PTHR40781:SF1">
    <property type="match status" value="1"/>
</dbReference>
<evidence type="ECO:0000313" key="4">
    <source>
        <dbReference type="Proteomes" id="UP000447873"/>
    </source>
</evidence>
<accession>A0A8H3ZD57</accession>